<dbReference type="InterPro" id="IPR036779">
    <property type="entry name" value="LysM_dom_sf"/>
</dbReference>
<dbReference type="EMBL" id="FNBU01000015">
    <property type="protein sequence ID" value="SDF57094.1"/>
    <property type="molecule type" value="Genomic_DNA"/>
</dbReference>
<gene>
    <name evidence="2" type="ORF">SAMN05660235_02027</name>
</gene>
<dbReference type="SMART" id="SM00257">
    <property type="entry name" value="LysM"/>
    <property type="match status" value="1"/>
</dbReference>
<evidence type="ECO:0000259" key="1">
    <source>
        <dbReference type="PROSITE" id="PS51782"/>
    </source>
</evidence>
<dbReference type="InterPro" id="IPR018392">
    <property type="entry name" value="LysM"/>
</dbReference>
<dbReference type="RefSeq" id="WP_093690506.1">
    <property type="nucleotide sequence ID" value="NZ_FNBU01000015.1"/>
</dbReference>
<feature type="domain" description="LysM" evidence="1">
    <location>
        <begin position="40"/>
        <end position="91"/>
    </location>
</feature>
<dbReference type="Gene3D" id="3.10.350.10">
    <property type="entry name" value="LysM domain"/>
    <property type="match status" value="1"/>
</dbReference>
<keyword evidence="3" id="KW-1185">Reference proteome</keyword>
<reference evidence="3" key="1">
    <citation type="submission" date="2016-10" db="EMBL/GenBank/DDBJ databases">
        <authorList>
            <person name="Varghese N."/>
            <person name="Submissions S."/>
        </authorList>
    </citation>
    <scope>NUCLEOTIDE SEQUENCE [LARGE SCALE GENOMIC DNA]</scope>
    <source>
        <strain evidence="3">DSM 23256</strain>
    </source>
</reference>
<dbReference type="OrthoDB" id="2679564at2"/>
<dbReference type="SUPFAM" id="SSF54106">
    <property type="entry name" value="LysM domain"/>
    <property type="match status" value="1"/>
</dbReference>
<dbReference type="STRING" id="1123285.SAMN05660235_02027"/>
<protein>
    <submittedName>
        <fullName evidence="2">LysM domain-containing protein</fullName>
    </submittedName>
</protein>
<dbReference type="AlphaFoldDB" id="A0A1G7M5Z9"/>
<organism evidence="2 3">
    <name type="scientific">Sporolituus thermophilus DSM 23256</name>
    <dbReference type="NCBI Taxonomy" id="1123285"/>
    <lineage>
        <taxon>Bacteria</taxon>
        <taxon>Bacillati</taxon>
        <taxon>Bacillota</taxon>
        <taxon>Negativicutes</taxon>
        <taxon>Selenomonadales</taxon>
        <taxon>Sporomusaceae</taxon>
        <taxon>Sporolituus</taxon>
    </lineage>
</organism>
<dbReference type="Pfam" id="PF01476">
    <property type="entry name" value="LysM"/>
    <property type="match status" value="2"/>
</dbReference>
<dbReference type="CDD" id="cd00118">
    <property type="entry name" value="LysM"/>
    <property type="match status" value="1"/>
</dbReference>
<evidence type="ECO:0000313" key="2">
    <source>
        <dbReference type="EMBL" id="SDF57094.1"/>
    </source>
</evidence>
<dbReference type="Proteomes" id="UP000243333">
    <property type="component" value="Unassembled WGS sequence"/>
</dbReference>
<evidence type="ECO:0000313" key="3">
    <source>
        <dbReference type="Proteomes" id="UP000243333"/>
    </source>
</evidence>
<accession>A0A1G7M5Z9</accession>
<name>A0A1G7M5Z9_9FIRM</name>
<sequence>MLKYYLKLFLFTMLVAIISWYGLSGAFAQTNAFLVSDSYQLITVNYGDTLWSIASKYVTDQDDIRDLIIAIKQTNNLDNGVVIHPGQQLKIPLKTKNFEISRVVQK</sequence>
<dbReference type="PROSITE" id="PS51782">
    <property type="entry name" value="LYSM"/>
    <property type="match status" value="1"/>
</dbReference>
<proteinExistence type="predicted"/>